<evidence type="ECO:0000313" key="4">
    <source>
        <dbReference type="Proteomes" id="UP001597201"/>
    </source>
</evidence>
<feature type="domain" description="Glycosyl transferase family 1" evidence="1">
    <location>
        <begin position="182"/>
        <end position="336"/>
    </location>
</feature>
<dbReference type="SUPFAM" id="SSF53756">
    <property type="entry name" value="UDP-Glycosyltransferase/glycogen phosphorylase"/>
    <property type="match status" value="1"/>
</dbReference>
<dbReference type="InterPro" id="IPR001296">
    <property type="entry name" value="Glyco_trans_1"/>
</dbReference>
<keyword evidence="4" id="KW-1185">Reference proteome</keyword>
<evidence type="ECO:0000313" key="3">
    <source>
        <dbReference type="EMBL" id="MFD1316099.1"/>
    </source>
</evidence>
<name>A0ABW3Y5S4_9FLAO</name>
<protein>
    <submittedName>
        <fullName evidence="3">Glycosyltransferase family 4 protein</fullName>
        <ecNumber evidence="3">2.4.-.-</ecNumber>
    </submittedName>
</protein>
<keyword evidence="3" id="KW-0328">Glycosyltransferase</keyword>
<evidence type="ECO:0000259" key="2">
    <source>
        <dbReference type="Pfam" id="PF13439"/>
    </source>
</evidence>
<dbReference type="InterPro" id="IPR028098">
    <property type="entry name" value="Glyco_trans_4-like_N"/>
</dbReference>
<keyword evidence="3" id="KW-0808">Transferase</keyword>
<dbReference type="PANTHER" id="PTHR12526">
    <property type="entry name" value="GLYCOSYLTRANSFERASE"/>
    <property type="match status" value="1"/>
</dbReference>
<reference evidence="4" key="1">
    <citation type="journal article" date="2019" name="Int. J. Syst. Evol. Microbiol.">
        <title>The Global Catalogue of Microorganisms (GCM) 10K type strain sequencing project: providing services to taxonomists for standard genome sequencing and annotation.</title>
        <authorList>
            <consortium name="The Broad Institute Genomics Platform"/>
            <consortium name="The Broad Institute Genome Sequencing Center for Infectious Disease"/>
            <person name="Wu L."/>
            <person name="Ma J."/>
        </authorList>
    </citation>
    <scope>NUCLEOTIDE SEQUENCE [LARGE SCALE GENOMIC DNA]</scope>
    <source>
        <strain evidence="4">CCUG 61485</strain>
    </source>
</reference>
<dbReference type="RefSeq" id="WP_377178896.1">
    <property type="nucleotide sequence ID" value="NZ_JBHTMY010000003.1"/>
</dbReference>
<dbReference type="EC" id="2.4.-.-" evidence="3"/>
<dbReference type="GO" id="GO:0016757">
    <property type="term" value="F:glycosyltransferase activity"/>
    <property type="evidence" value="ECO:0007669"/>
    <property type="project" value="UniProtKB-KW"/>
</dbReference>
<organism evidence="3 4">
    <name type="scientific">Namhaeicola litoreus</name>
    <dbReference type="NCBI Taxonomy" id="1052145"/>
    <lineage>
        <taxon>Bacteria</taxon>
        <taxon>Pseudomonadati</taxon>
        <taxon>Bacteroidota</taxon>
        <taxon>Flavobacteriia</taxon>
        <taxon>Flavobacteriales</taxon>
        <taxon>Flavobacteriaceae</taxon>
        <taxon>Namhaeicola</taxon>
    </lineage>
</organism>
<dbReference type="Pfam" id="PF00534">
    <property type="entry name" value="Glycos_transf_1"/>
    <property type="match status" value="1"/>
</dbReference>
<dbReference type="Gene3D" id="3.40.50.2000">
    <property type="entry name" value="Glycogen Phosphorylase B"/>
    <property type="match status" value="2"/>
</dbReference>
<evidence type="ECO:0000259" key="1">
    <source>
        <dbReference type="Pfam" id="PF00534"/>
    </source>
</evidence>
<dbReference type="CDD" id="cd03801">
    <property type="entry name" value="GT4_PimA-like"/>
    <property type="match status" value="1"/>
</dbReference>
<dbReference type="Pfam" id="PF13439">
    <property type="entry name" value="Glyco_transf_4"/>
    <property type="match status" value="1"/>
</dbReference>
<sequence length="358" mass="41320">MKILFITGSLNQGGAEYQILQLAKLFQDKGHEIEVFALTDYSFYKYFVDNNNIKYFHLYNYQNRIKRIWLTSRKIKKFQPDLIVSYLKVVGQVTIIARLLSGVKCKVIVGERTADIQPRMDRFHFNLMRLANAITVNSISKLDYLKKNFKRIKNKTYFFPNLLDVSKISFLEKSYANNTLHLGFIGRISREKNILEMIKAVSLLHKKNIPIHFSIYGDSRNVSYLDNVNTLIKKEKLEAAVTLCGKSNEILEVYKKIDLLILISNYEGFSNVISEALASGIPVITSDIPENKYLIEDGINGFVVNHKDVNSIATGIEKFIKLPTDYKKKMGLENRKKAKSIFNQDLVYEKYIDLIESI</sequence>
<dbReference type="Proteomes" id="UP001597201">
    <property type="component" value="Unassembled WGS sequence"/>
</dbReference>
<comment type="caution">
    <text evidence="3">The sequence shown here is derived from an EMBL/GenBank/DDBJ whole genome shotgun (WGS) entry which is preliminary data.</text>
</comment>
<dbReference type="EMBL" id="JBHTMY010000003">
    <property type="protein sequence ID" value="MFD1316099.1"/>
    <property type="molecule type" value="Genomic_DNA"/>
</dbReference>
<gene>
    <name evidence="3" type="ORF">ACFQ39_10755</name>
</gene>
<accession>A0ABW3Y5S4</accession>
<feature type="domain" description="Glycosyltransferase subfamily 4-like N-terminal" evidence="2">
    <location>
        <begin position="13"/>
        <end position="166"/>
    </location>
</feature>
<proteinExistence type="predicted"/>